<dbReference type="AlphaFoldDB" id="A0A5C5WIU7"/>
<evidence type="ECO:0000256" key="3">
    <source>
        <dbReference type="ARBA" id="ARBA00023125"/>
    </source>
</evidence>
<dbReference type="PANTHER" id="PTHR43140">
    <property type="entry name" value="TYPE-1 RESTRICTION ENZYME ECOKI SPECIFICITY PROTEIN"/>
    <property type="match status" value="1"/>
</dbReference>
<dbReference type="Gene3D" id="3.90.220.20">
    <property type="entry name" value="DNA methylase specificity domains"/>
    <property type="match status" value="2"/>
</dbReference>
<keyword evidence="3" id="KW-0238">DNA-binding</keyword>
<dbReference type="OrthoDB" id="9811611at2"/>
<dbReference type="Pfam" id="PF01420">
    <property type="entry name" value="Methylase_S"/>
    <property type="match status" value="2"/>
</dbReference>
<evidence type="ECO:0000259" key="4">
    <source>
        <dbReference type="Pfam" id="PF01420"/>
    </source>
</evidence>
<evidence type="ECO:0000313" key="5">
    <source>
        <dbReference type="EMBL" id="TWT50049.1"/>
    </source>
</evidence>
<protein>
    <submittedName>
        <fullName evidence="5">Type-1 restriction enzyme EcoKI specificity protein</fullName>
    </submittedName>
</protein>
<evidence type="ECO:0000313" key="6">
    <source>
        <dbReference type="Proteomes" id="UP000318053"/>
    </source>
</evidence>
<keyword evidence="6" id="KW-1185">Reference proteome</keyword>
<dbReference type="GO" id="GO:0003677">
    <property type="term" value="F:DNA binding"/>
    <property type="evidence" value="ECO:0007669"/>
    <property type="project" value="UniProtKB-KW"/>
</dbReference>
<dbReference type="InterPro" id="IPR044946">
    <property type="entry name" value="Restrct_endonuc_typeI_TRD_sf"/>
</dbReference>
<dbReference type="PANTHER" id="PTHR43140:SF1">
    <property type="entry name" value="TYPE I RESTRICTION ENZYME ECOKI SPECIFICITY SUBUNIT"/>
    <property type="match status" value="1"/>
</dbReference>
<name>A0A5C5WIU7_9BACT</name>
<dbReference type="GO" id="GO:0009307">
    <property type="term" value="P:DNA restriction-modification system"/>
    <property type="evidence" value="ECO:0007669"/>
    <property type="project" value="UniProtKB-KW"/>
</dbReference>
<keyword evidence="2" id="KW-0680">Restriction system</keyword>
<evidence type="ECO:0000256" key="1">
    <source>
        <dbReference type="ARBA" id="ARBA00010923"/>
    </source>
</evidence>
<dbReference type="SUPFAM" id="SSF116734">
    <property type="entry name" value="DNA methylase specificity domain"/>
    <property type="match status" value="2"/>
</dbReference>
<reference evidence="5 6" key="1">
    <citation type="submission" date="2019-02" db="EMBL/GenBank/DDBJ databases">
        <title>Deep-cultivation of Planctomycetes and their phenomic and genomic characterization uncovers novel biology.</title>
        <authorList>
            <person name="Wiegand S."/>
            <person name="Jogler M."/>
            <person name="Boedeker C."/>
            <person name="Pinto D."/>
            <person name="Vollmers J."/>
            <person name="Rivas-Marin E."/>
            <person name="Kohn T."/>
            <person name="Peeters S.H."/>
            <person name="Heuer A."/>
            <person name="Rast P."/>
            <person name="Oberbeckmann S."/>
            <person name="Bunk B."/>
            <person name="Jeske O."/>
            <person name="Meyerdierks A."/>
            <person name="Storesund J.E."/>
            <person name="Kallscheuer N."/>
            <person name="Luecker S."/>
            <person name="Lage O.M."/>
            <person name="Pohl T."/>
            <person name="Merkel B.J."/>
            <person name="Hornburger P."/>
            <person name="Mueller R.-W."/>
            <person name="Bruemmer F."/>
            <person name="Labrenz M."/>
            <person name="Spormann A.M."/>
            <person name="Op Den Camp H."/>
            <person name="Overmann J."/>
            <person name="Amann R."/>
            <person name="Jetten M.S.M."/>
            <person name="Mascher T."/>
            <person name="Medema M.H."/>
            <person name="Devos D.P."/>
            <person name="Kaster A.-K."/>
            <person name="Ovreas L."/>
            <person name="Rohde M."/>
            <person name="Galperin M.Y."/>
            <person name="Jogler C."/>
        </authorList>
    </citation>
    <scope>NUCLEOTIDE SEQUENCE [LARGE SCALE GENOMIC DNA]</scope>
    <source>
        <strain evidence="5 6">CA85</strain>
    </source>
</reference>
<feature type="domain" description="Type I restriction modification DNA specificity" evidence="4">
    <location>
        <begin position="100"/>
        <end position="274"/>
    </location>
</feature>
<dbReference type="Proteomes" id="UP000318053">
    <property type="component" value="Unassembled WGS sequence"/>
</dbReference>
<accession>A0A5C5WIU7</accession>
<gene>
    <name evidence="5" type="primary">hsdS_2</name>
    <name evidence="5" type="ORF">CA85_52810</name>
</gene>
<dbReference type="InterPro" id="IPR051212">
    <property type="entry name" value="Type-I_RE_S_subunit"/>
</dbReference>
<feature type="domain" description="Type I restriction modification DNA specificity" evidence="4">
    <location>
        <begin position="377"/>
        <end position="555"/>
    </location>
</feature>
<evidence type="ECO:0000256" key="2">
    <source>
        <dbReference type="ARBA" id="ARBA00022747"/>
    </source>
</evidence>
<organism evidence="5 6">
    <name type="scientific">Allorhodopirellula solitaria</name>
    <dbReference type="NCBI Taxonomy" id="2527987"/>
    <lineage>
        <taxon>Bacteria</taxon>
        <taxon>Pseudomonadati</taxon>
        <taxon>Planctomycetota</taxon>
        <taxon>Planctomycetia</taxon>
        <taxon>Pirellulales</taxon>
        <taxon>Pirellulaceae</taxon>
        <taxon>Allorhodopirellula</taxon>
    </lineage>
</organism>
<dbReference type="EMBL" id="SJPK01000056">
    <property type="protein sequence ID" value="TWT50049.1"/>
    <property type="molecule type" value="Genomic_DNA"/>
</dbReference>
<comment type="similarity">
    <text evidence="1">Belongs to the type-I restriction system S methylase family.</text>
</comment>
<dbReference type="CDD" id="cd17264">
    <property type="entry name" value="RMtype1_S_Eco3763I-TRD2-CR2_like"/>
    <property type="match status" value="2"/>
</dbReference>
<comment type="caution">
    <text evidence="5">The sequence shown here is derived from an EMBL/GenBank/DDBJ whole genome shotgun (WGS) entry which is preliminary data.</text>
</comment>
<proteinExistence type="inferred from homology"/>
<dbReference type="InterPro" id="IPR000055">
    <property type="entry name" value="Restrct_endonuc_typeI_TRD"/>
</dbReference>
<sequence length="578" mass="64426">MFVETVHPTSLQKPAKIGYLPLNSEKNLPSGVTQLREMVLDLALRGKLVHQIATDENATELLRQITCEREHRVKAKLIRKPRKLEPIEENELPFTAPFGWAWEQLGNVCVLENGDRSKNYPNKSALVETGIPFINAGHIRSGRISMDEMNFIDDERFNLLRGGKVLEGDVLFCLRGSLGKCGIVEGFDRGAIASSLVIVRLFKGTDLHYLLTYFASRLTKLLIRRFDNGTAQPNLSATDLAKFVVPLPPLAEQRRIVSKVEGLMSLCDTLENYRRERESVRERASRSVLASLTTAPRVGDQVSGQETLASAWQRMSDHFEVLLDQPESVPHLRQSILQLAVQGKLVPQDPLDEPATDTPEDAKLPAIAAKEIPFALPESWQWRRLGSLANFINGDRGKQYPNKSEYVKDGIAFMNTGHIEPDGSLCLNSMNYITREKFDTLRSGKIQPGDLVYCLRGATIGKTARVDPFTEGAIASSLVIIRLDGTLDRDYAYTFLRSPLGYELISRFDNGSAQPNLGAKSLNLYVTPTPPKSEQKRIVSKVSVLLSQCDELSARLRSRQSTTDALLTAFIHELIQGS</sequence>